<feature type="region of interest" description="Disordered" evidence="1">
    <location>
        <begin position="15"/>
        <end position="50"/>
    </location>
</feature>
<accession>A0A3S0NK54</accession>
<dbReference type="RefSeq" id="WP_126383653.1">
    <property type="nucleotide sequence ID" value="NZ_RXYK01000002.1"/>
</dbReference>
<dbReference type="AlphaFoldDB" id="A0A3S0NK54"/>
<name>A0A3S0NK54_CHLPH</name>
<dbReference type="Proteomes" id="UP000279908">
    <property type="component" value="Unassembled WGS sequence"/>
</dbReference>
<organism evidence="2 3">
    <name type="scientific">Chlorobium phaeovibrioides</name>
    <dbReference type="NCBI Taxonomy" id="1094"/>
    <lineage>
        <taxon>Bacteria</taxon>
        <taxon>Pseudomonadati</taxon>
        <taxon>Chlorobiota</taxon>
        <taxon>Chlorobiia</taxon>
        <taxon>Chlorobiales</taxon>
        <taxon>Chlorobiaceae</taxon>
        <taxon>Chlorobium/Pelodictyon group</taxon>
        <taxon>Chlorobium</taxon>
    </lineage>
</organism>
<protein>
    <submittedName>
        <fullName evidence="2">Uncharacterized protein</fullName>
    </submittedName>
</protein>
<gene>
    <name evidence="2" type="ORF">EKD02_02525</name>
</gene>
<evidence type="ECO:0000313" key="3">
    <source>
        <dbReference type="Proteomes" id="UP000279908"/>
    </source>
</evidence>
<sequence length="79" mass="8262">MKISGRPYVEGCRYTAGEHETPASPGSHQATGPWLPGKPPTGVAAPAPLSPVPSPLTLRLHFRSLRFGTATADGKSGKR</sequence>
<evidence type="ECO:0000313" key="2">
    <source>
        <dbReference type="EMBL" id="RTY39568.1"/>
    </source>
</evidence>
<reference evidence="2 3" key="1">
    <citation type="submission" date="2018-12" db="EMBL/GenBank/DDBJ databases">
        <authorList>
            <person name="Lunina O.N."/>
            <person name="Grouzdev D.S."/>
            <person name="Gorlenko V.M."/>
            <person name="Savvichev A.S."/>
        </authorList>
    </citation>
    <scope>NUCLEOTIDE SEQUENCE [LARGE SCALE GENOMIC DNA]</scope>
    <source>
        <strain evidence="2 3">BrKhr-17</strain>
    </source>
</reference>
<dbReference type="EMBL" id="RXYK01000002">
    <property type="protein sequence ID" value="RTY39568.1"/>
    <property type="molecule type" value="Genomic_DNA"/>
</dbReference>
<comment type="caution">
    <text evidence="2">The sequence shown here is derived from an EMBL/GenBank/DDBJ whole genome shotgun (WGS) entry which is preliminary data.</text>
</comment>
<proteinExistence type="predicted"/>
<evidence type="ECO:0000256" key="1">
    <source>
        <dbReference type="SAM" id="MobiDB-lite"/>
    </source>
</evidence>